<comment type="caution">
    <text evidence="2">The sequence shown here is derived from an EMBL/GenBank/DDBJ whole genome shotgun (WGS) entry which is preliminary data.</text>
</comment>
<feature type="signal peptide" evidence="1">
    <location>
        <begin position="1"/>
        <end position="23"/>
    </location>
</feature>
<dbReference type="OrthoDB" id="10500294at2759"/>
<name>A0A9Q0YKU6_HOLLE</name>
<protein>
    <submittedName>
        <fullName evidence="2">Uncharacterized protein</fullName>
    </submittedName>
</protein>
<feature type="chain" id="PRO_5040308442" evidence="1">
    <location>
        <begin position="24"/>
        <end position="149"/>
    </location>
</feature>
<reference evidence="2" key="1">
    <citation type="submission" date="2021-10" db="EMBL/GenBank/DDBJ databases">
        <title>Tropical sea cucumber genome reveals ecological adaptation and Cuvierian tubules defense mechanism.</title>
        <authorList>
            <person name="Chen T."/>
        </authorList>
    </citation>
    <scope>NUCLEOTIDE SEQUENCE</scope>
    <source>
        <strain evidence="2">Nanhai2018</strain>
        <tissue evidence="2">Muscle</tissue>
    </source>
</reference>
<dbReference type="AlphaFoldDB" id="A0A9Q0YKU6"/>
<gene>
    <name evidence="2" type="ORF">HOLleu_37037</name>
</gene>
<dbReference type="EMBL" id="JAIZAY010000019">
    <property type="protein sequence ID" value="KAJ8024322.1"/>
    <property type="molecule type" value="Genomic_DNA"/>
</dbReference>
<evidence type="ECO:0000256" key="1">
    <source>
        <dbReference type="SAM" id="SignalP"/>
    </source>
</evidence>
<sequence>MKTSVVVPITLCIFCYLLATVSAASISRPSAELELSRQYPELYEYILRQFSADQPLEYKRSCSDRFAGCAHLKLAKVLLDQNRRDGTFRFGSSGPGKRDSPDFELVKEKRRMGGCGDFSGCASLKAGRDLVRAMLRQPSKFGSGGPGKK</sequence>
<evidence type="ECO:0000313" key="3">
    <source>
        <dbReference type="Proteomes" id="UP001152320"/>
    </source>
</evidence>
<keyword evidence="1" id="KW-0732">Signal</keyword>
<evidence type="ECO:0000313" key="2">
    <source>
        <dbReference type="EMBL" id="KAJ8024322.1"/>
    </source>
</evidence>
<accession>A0A9Q0YKU6</accession>
<organism evidence="2 3">
    <name type="scientific">Holothuria leucospilota</name>
    <name type="common">Black long sea cucumber</name>
    <name type="synonym">Mertensiothuria leucospilota</name>
    <dbReference type="NCBI Taxonomy" id="206669"/>
    <lineage>
        <taxon>Eukaryota</taxon>
        <taxon>Metazoa</taxon>
        <taxon>Echinodermata</taxon>
        <taxon>Eleutherozoa</taxon>
        <taxon>Echinozoa</taxon>
        <taxon>Holothuroidea</taxon>
        <taxon>Aspidochirotacea</taxon>
        <taxon>Aspidochirotida</taxon>
        <taxon>Holothuriidae</taxon>
        <taxon>Holothuria</taxon>
    </lineage>
</organism>
<dbReference type="Proteomes" id="UP001152320">
    <property type="component" value="Chromosome 19"/>
</dbReference>
<keyword evidence="3" id="KW-1185">Reference proteome</keyword>
<proteinExistence type="predicted"/>